<dbReference type="OrthoDB" id="439710at2759"/>
<dbReference type="SUPFAM" id="SSF55681">
    <property type="entry name" value="Class II aaRS and biotin synthetases"/>
    <property type="match status" value="1"/>
</dbReference>
<dbReference type="STRING" id="1328759.A0A5C2SF18"/>
<dbReference type="GO" id="GO:0005524">
    <property type="term" value="F:ATP binding"/>
    <property type="evidence" value="ECO:0007669"/>
    <property type="project" value="UniProtKB-KW"/>
</dbReference>
<proteinExistence type="inferred from homology"/>
<dbReference type="InterPro" id="IPR012340">
    <property type="entry name" value="NA-bd_OB-fold"/>
</dbReference>
<keyword evidence="5" id="KW-0648">Protein biosynthesis</keyword>
<dbReference type="GO" id="GO:0006422">
    <property type="term" value="P:aspartyl-tRNA aminoacylation"/>
    <property type="evidence" value="ECO:0007669"/>
    <property type="project" value="TreeGrafter"/>
</dbReference>
<dbReference type="PANTHER" id="PTHR22594:SF5">
    <property type="entry name" value="ASPARTATE--TRNA LIGASE, MITOCHONDRIAL"/>
    <property type="match status" value="1"/>
</dbReference>
<evidence type="ECO:0000259" key="7">
    <source>
        <dbReference type="PROSITE" id="PS50862"/>
    </source>
</evidence>
<evidence type="ECO:0000256" key="5">
    <source>
        <dbReference type="ARBA" id="ARBA00022917"/>
    </source>
</evidence>
<dbReference type="InterPro" id="IPR002312">
    <property type="entry name" value="Asp/Asn-tRNA-synth_IIb"/>
</dbReference>
<dbReference type="Gene3D" id="3.30.930.10">
    <property type="entry name" value="Bira Bifunctional Protein, Domain 2"/>
    <property type="match status" value="1"/>
</dbReference>
<dbReference type="NCBIfam" id="NF001750">
    <property type="entry name" value="PRK00476.1"/>
    <property type="match status" value="1"/>
</dbReference>
<dbReference type="InterPro" id="IPR047089">
    <property type="entry name" value="Asp-tRNA-ligase_1_N"/>
</dbReference>
<organism evidence="8 9">
    <name type="scientific">Lentinus tigrinus ALCF2SS1-6</name>
    <dbReference type="NCBI Taxonomy" id="1328759"/>
    <lineage>
        <taxon>Eukaryota</taxon>
        <taxon>Fungi</taxon>
        <taxon>Dikarya</taxon>
        <taxon>Basidiomycota</taxon>
        <taxon>Agaricomycotina</taxon>
        <taxon>Agaricomycetes</taxon>
        <taxon>Polyporales</taxon>
        <taxon>Polyporaceae</taxon>
        <taxon>Lentinus</taxon>
    </lineage>
</organism>
<name>A0A5C2SF18_9APHY</name>
<dbReference type="InterPro" id="IPR004365">
    <property type="entry name" value="NA-bd_OB_tRNA"/>
</dbReference>
<evidence type="ECO:0000256" key="6">
    <source>
        <dbReference type="ARBA" id="ARBA00023146"/>
    </source>
</evidence>
<dbReference type="Proteomes" id="UP000313359">
    <property type="component" value="Unassembled WGS sequence"/>
</dbReference>
<dbReference type="InterPro" id="IPR004115">
    <property type="entry name" value="GAD-like_sf"/>
</dbReference>
<evidence type="ECO:0000256" key="2">
    <source>
        <dbReference type="ARBA" id="ARBA00022598"/>
    </source>
</evidence>
<dbReference type="InterPro" id="IPR004524">
    <property type="entry name" value="Asp-tRNA-ligase_1"/>
</dbReference>
<keyword evidence="4" id="KW-0067">ATP-binding</keyword>
<dbReference type="PROSITE" id="PS50862">
    <property type="entry name" value="AA_TRNA_LIGASE_II"/>
    <property type="match status" value="1"/>
</dbReference>
<evidence type="ECO:0000256" key="3">
    <source>
        <dbReference type="ARBA" id="ARBA00022741"/>
    </source>
</evidence>
<keyword evidence="2" id="KW-0436">Ligase</keyword>
<dbReference type="GO" id="GO:0003676">
    <property type="term" value="F:nucleic acid binding"/>
    <property type="evidence" value="ECO:0007669"/>
    <property type="project" value="InterPro"/>
</dbReference>
<evidence type="ECO:0000313" key="9">
    <source>
        <dbReference type="Proteomes" id="UP000313359"/>
    </source>
</evidence>
<dbReference type="EMBL" id="ML122260">
    <property type="protein sequence ID" value="RPD61878.1"/>
    <property type="molecule type" value="Genomic_DNA"/>
</dbReference>
<dbReference type="GO" id="GO:0004815">
    <property type="term" value="F:aspartate-tRNA ligase activity"/>
    <property type="evidence" value="ECO:0007669"/>
    <property type="project" value="TreeGrafter"/>
</dbReference>
<evidence type="ECO:0000256" key="4">
    <source>
        <dbReference type="ARBA" id="ARBA00022840"/>
    </source>
</evidence>
<dbReference type="GO" id="GO:0005739">
    <property type="term" value="C:mitochondrion"/>
    <property type="evidence" value="ECO:0007669"/>
    <property type="project" value="TreeGrafter"/>
</dbReference>
<dbReference type="InterPro" id="IPR004364">
    <property type="entry name" value="Aa-tRNA-synt_II"/>
</dbReference>
<dbReference type="InterPro" id="IPR045864">
    <property type="entry name" value="aa-tRNA-synth_II/BPL/LPL"/>
</dbReference>
<dbReference type="PRINTS" id="PR01042">
    <property type="entry name" value="TRNASYNTHASP"/>
</dbReference>
<dbReference type="Pfam" id="PF01336">
    <property type="entry name" value="tRNA_anti-codon"/>
    <property type="match status" value="1"/>
</dbReference>
<evidence type="ECO:0000256" key="1">
    <source>
        <dbReference type="ARBA" id="ARBA00006303"/>
    </source>
</evidence>
<evidence type="ECO:0000313" key="8">
    <source>
        <dbReference type="EMBL" id="RPD61878.1"/>
    </source>
</evidence>
<protein>
    <recommendedName>
        <fullName evidence="7">Aminoacyl-transfer RNA synthetases class-II family profile domain-containing protein</fullName>
    </recommendedName>
</protein>
<dbReference type="AlphaFoldDB" id="A0A5C2SF18"/>
<dbReference type="Gene3D" id="2.40.50.140">
    <property type="entry name" value="Nucleic acid-binding proteins"/>
    <property type="match status" value="1"/>
</dbReference>
<dbReference type="PANTHER" id="PTHR22594">
    <property type="entry name" value="ASPARTYL/LYSYL-TRNA SYNTHETASE"/>
    <property type="match status" value="1"/>
</dbReference>
<dbReference type="CDD" id="cd04317">
    <property type="entry name" value="EcAspRS_like_N"/>
    <property type="match status" value="1"/>
</dbReference>
<keyword evidence="6" id="KW-0030">Aminoacyl-tRNA synthetase</keyword>
<dbReference type="SUPFAM" id="SSF50249">
    <property type="entry name" value="Nucleic acid-binding proteins"/>
    <property type="match status" value="1"/>
</dbReference>
<dbReference type="InterPro" id="IPR006195">
    <property type="entry name" value="aa-tRNA-synth_II"/>
</dbReference>
<dbReference type="Pfam" id="PF00152">
    <property type="entry name" value="tRNA-synt_2"/>
    <property type="match status" value="1"/>
</dbReference>
<feature type="domain" description="Aminoacyl-transfer RNA synthetases class-II family profile" evidence="7">
    <location>
        <begin position="206"/>
        <end position="659"/>
    </location>
</feature>
<dbReference type="HAMAP" id="MF_00044">
    <property type="entry name" value="Asp_tRNA_synth_type1"/>
    <property type="match status" value="1"/>
</dbReference>
<comment type="similarity">
    <text evidence="1">Belongs to the class-II aminoacyl-tRNA synthetase family. Type 1 subfamily.</text>
</comment>
<accession>A0A5C2SF18</accession>
<gene>
    <name evidence="8" type="ORF">L227DRAFT_573752</name>
</gene>
<sequence length="689" mass="77416">MLRSTRSLLARRVGARVVLPHLNVCSKGLPRSQFAGFHTSATTANSETSIRHARNTVPLPRRTHTCGALTPEDAEKHVVLTGWFSSRGQMSKKFSFFQLRDSYGATQLIADVRTCGEEVLATMRKIPNESTVMIEGTVRVRPKGQRRDVPAGHVEVAVTSFTLLNPADRLPYDPDDTLNLANEELRLNYRYLDLRRPELMANLKKRSDVAFLVRSTLHDEGFTEVETPMLLNSSPEGAREYLVPVRARRSKTGEPVQPMFYALSQSPQQPKQLLVASGAVDRYYQIARCFRDEDGRSDRQPEFTQVDLEMAWVSWGNDHAAPGDPWRIGGHEVRDVVENVVRNIWRKFEGKELSNRFRVMTYDEAMSKYGSDKPDLRFGMEIKNVTDMLPPLLRSAFQAKGEVLEALVPEFALEDPSNVMPEGVERIRVPSQSTSPNRDLWLLQQSNIIRTTLGSDVPDLSELIDFGLTGRLGLERGGHLFLAKRKARLEGGSTNLGVLRLGLVNRVNQLHPGTVKLSDEPKFLWVTEFPLFTHADEDKEFLAHGRWSSSHHPFTAPMWEDIEDMYAGNIEEVRGQHYDLVLNGSEIGGGSVRVHDAAMQDYIFSKVLQLDEREKASFNHLLQALRLGAAPHGGFAFGFDRLMAILCGSSSIRDVIAFPKTQFGRDLLFKSPSPSSPEVLAQYALRPLS</sequence>
<reference evidence="8" key="1">
    <citation type="journal article" date="2018" name="Genome Biol. Evol.">
        <title>Genomics and development of Lentinus tigrinus, a white-rot wood-decaying mushroom with dimorphic fruiting bodies.</title>
        <authorList>
            <person name="Wu B."/>
            <person name="Xu Z."/>
            <person name="Knudson A."/>
            <person name="Carlson A."/>
            <person name="Chen N."/>
            <person name="Kovaka S."/>
            <person name="LaButti K."/>
            <person name="Lipzen A."/>
            <person name="Pennachio C."/>
            <person name="Riley R."/>
            <person name="Schakwitz W."/>
            <person name="Umezawa K."/>
            <person name="Ohm R.A."/>
            <person name="Grigoriev I.V."/>
            <person name="Nagy L.G."/>
            <person name="Gibbons J."/>
            <person name="Hibbett D."/>
        </authorList>
    </citation>
    <scope>NUCLEOTIDE SEQUENCE [LARGE SCALE GENOMIC DNA]</scope>
    <source>
        <strain evidence="8">ALCF2SS1-6</strain>
    </source>
</reference>
<keyword evidence="3" id="KW-0547">Nucleotide-binding</keyword>
<dbReference type="Gene3D" id="3.30.1360.30">
    <property type="entry name" value="GAD-like domain"/>
    <property type="match status" value="1"/>
</dbReference>
<dbReference type="NCBIfam" id="TIGR00459">
    <property type="entry name" value="aspS_bact"/>
    <property type="match status" value="1"/>
</dbReference>
<keyword evidence="9" id="KW-1185">Reference proteome</keyword>